<name>A0AC35F6X4_9BILA</name>
<reference evidence="2" key="1">
    <citation type="submission" date="2022-11" db="UniProtKB">
        <authorList>
            <consortium name="WormBaseParasite"/>
        </authorList>
    </citation>
    <scope>IDENTIFICATION</scope>
</reference>
<dbReference type="Proteomes" id="UP000887580">
    <property type="component" value="Unplaced"/>
</dbReference>
<evidence type="ECO:0000313" key="2">
    <source>
        <dbReference type="WBParaSite" id="PS1159_v2.g14267.t1"/>
    </source>
</evidence>
<proteinExistence type="predicted"/>
<accession>A0AC35F6X4</accession>
<evidence type="ECO:0000313" key="1">
    <source>
        <dbReference type="Proteomes" id="UP000887580"/>
    </source>
</evidence>
<organism evidence="1 2">
    <name type="scientific">Panagrolaimus sp. PS1159</name>
    <dbReference type="NCBI Taxonomy" id="55785"/>
    <lineage>
        <taxon>Eukaryota</taxon>
        <taxon>Metazoa</taxon>
        <taxon>Ecdysozoa</taxon>
        <taxon>Nematoda</taxon>
        <taxon>Chromadorea</taxon>
        <taxon>Rhabditida</taxon>
        <taxon>Tylenchina</taxon>
        <taxon>Panagrolaimomorpha</taxon>
        <taxon>Panagrolaimoidea</taxon>
        <taxon>Panagrolaimidae</taxon>
        <taxon>Panagrolaimus</taxon>
    </lineage>
</organism>
<sequence length="686" mass="79004">MSTKNDLSVENPNKKNNCSNLNLNQKYNILNAFTVDTTRKLDNWIINDDDQFKKVEKEWKKQNSTIKPQLNLQLPSYEKFTKPPMIREKHVFHSSLRNIIQNPFEFSRQQNNKKPEPEISFFKSSQQLRNPNKGSKIAVKENEEGPTNSEIAIRNQYHPPVTSPSFQNLLNEFYKKEYGLLLFNEEVLRRKRYDLILPVNPPNGAEPDNIQSIRRQLYEFKKNKKTKLIDSSLAQSSTYVIFLAPDDTAAPFISKLKPEMNHRFRAGIKQRDCLGFIISSYTHFRCIIDAGDWFIHIKLNDVILPCLVMQNYLKKFMISLDSSLNQNKIKQIIFGVSSSSDIRDIVEGISIKFQTSTIALPNGGIAMQEMITLLKRIRLYAMYLSTLPAEREHFFMVEYNKGEDPDTKFDMEKTDDLKIDEFLCKLEKQKIGDVQCWTSTLKVHIYSKVFDVPSNKIAVEVERNLKHESVDSESDTDDENCEEQLMINELFIEVINHQPVNSTSCTNGNDAKSDKALVGIFGERYEIQRRKRRRAARFSKPPFPSLTTNFNDAKNDPRISIEGVDKTAKDTSKRRKRFSIRNIRPPAKKSRKNSSTLKNEMFIKNGFLYCKTCNGDGDKGIKIVYGKYGTIKTGNISNHLKTQKHQNAIRNIPAESSSSDSKSESSFSSNGTPPESPNQKKPKRKK</sequence>
<protein>
    <submittedName>
        <fullName evidence="2">Uncharacterized protein</fullName>
    </submittedName>
</protein>
<dbReference type="WBParaSite" id="PS1159_v2.g14267.t1">
    <property type="protein sequence ID" value="PS1159_v2.g14267.t1"/>
    <property type="gene ID" value="PS1159_v2.g14267"/>
</dbReference>